<name>X1V9V2_9ZZZZ</name>
<feature type="domain" description="Transcription regulator AsnC/Lrp ligand binding" evidence="1">
    <location>
        <begin position="31"/>
        <end position="102"/>
    </location>
</feature>
<comment type="caution">
    <text evidence="2">The sequence shown here is derived from an EMBL/GenBank/DDBJ whole genome shotgun (WGS) entry which is preliminary data.</text>
</comment>
<accession>X1V9V2</accession>
<dbReference type="Pfam" id="PF01037">
    <property type="entry name" value="AsnC_trans_reg"/>
    <property type="match status" value="1"/>
</dbReference>
<dbReference type="SUPFAM" id="SSF54909">
    <property type="entry name" value="Dimeric alpha+beta barrel"/>
    <property type="match status" value="1"/>
</dbReference>
<dbReference type="EMBL" id="BARW01016210">
    <property type="protein sequence ID" value="GAJ02345.1"/>
    <property type="molecule type" value="Genomic_DNA"/>
</dbReference>
<proteinExistence type="predicted"/>
<evidence type="ECO:0000259" key="1">
    <source>
        <dbReference type="Pfam" id="PF01037"/>
    </source>
</evidence>
<dbReference type="InterPro" id="IPR011008">
    <property type="entry name" value="Dimeric_a/b-barrel"/>
</dbReference>
<gene>
    <name evidence="2" type="ORF">S12H4_28276</name>
</gene>
<organism evidence="2">
    <name type="scientific">marine sediment metagenome</name>
    <dbReference type="NCBI Taxonomy" id="412755"/>
    <lineage>
        <taxon>unclassified sequences</taxon>
        <taxon>metagenomes</taxon>
        <taxon>ecological metagenomes</taxon>
    </lineage>
</organism>
<dbReference type="AlphaFoldDB" id="X1V9V2"/>
<feature type="non-terminal residue" evidence="2">
    <location>
        <position position="1"/>
    </location>
</feature>
<evidence type="ECO:0000313" key="2">
    <source>
        <dbReference type="EMBL" id="GAJ02345.1"/>
    </source>
</evidence>
<dbReference type="Gene3D" id="3.30.70.920">
    <property type="match status" value="1"/>
</dbReference>
<dbReference type="InterPro" id="IPR019887">
    <property type="entry name" value="Tscrpt_reg_AsnC/Lrp_C"/>
</dbReference>
<reference evidence="2" key="1">
    <citation type="journal article" date="2014" name="Front. Microbiol.">
        <title>High frequency of phylogenetically diverse reductive dehalogenase-homologous genes in deep subseafloor sedimentary metagenomes.</title>
        <authorList>
            <person name="Kawai M."/>
            <person name="Futagami T."/>
            <person name="Toyoda A."/>
            <person name="Takaki Y."/>
            <person name="Nishi S."/>
            <person name="Hori S."/>
            <person name="Arai W."/>
            <person name="Tsubouchi T."/>
            <person name="Morono Y."/>
            <person name="Uchiyama I."/>
            <person name="Ito T."/>
            <person name="Fujiyama A."/>
            <person name="Inagaki F."/>
            <person name="Takami H."/>
        </authorList>
    </citation>
    <scope>NUCLEOTIDE SEQUENCE</scope>
    <source>
        <strain evidence="2">Expedition CK06-06</strain>
    </source>
</reference>
<protein>
    <recommendedName>
        <fullName evidence="1">Transcription regulator AsnC/Lrp ligand binding domain-containing protein</fullName>
    </recommendedName>
</protein>
<sequence>DSSWRLGRPYLGDVRSKHFFEGGTIMVTAFILINARRDKIHDASQKILDIDGVAEVYSVAGQWDLLAVARVRKNEQLAKLVTEDMIGVEGIVDTTTLIAFRQYSEHDLEAMFGLGDE</sequence>